<accession>A0A6J6F6R0</accession>
<organism evidence="2">
    <name type="scientific">freshwater metagenome</name>
    <dbReference type="NCBI Taxonomy" id="449393"/>
    <lineage>
        <taxon>unclassified sequences</taxon>
        <taxon>metagenomes</taxon>
        <taxon>ecological metagenomes</taxon>
    </lineage>
</organism>
<name>A0A6J6F6R0_9ZZZZ</name>
<dbReference type="EMBL" id="CAEZTT010000105">
    <property type="protein sequence ID" value="CAB4580528.1"/>
    <property type="molecule type" value="Genomic_DNA"/>
</dbReference>
<gene>
    <name evidence="2" type="ORF">UFOPK1726_00885</name>
</gene>
<proteinExistence type="predicted"/>
<keyword evidence="1" id="KW-0472">Membrane</keyword>
<feature type="transmembrane region" description="Helical" evidence="1">
    <location>
        <begin position="233"/>
        <end position="253"/>
    </location>
</feature>
<sequence length="263" mass="30554">MKDGMLSAGRARITERTLRTDKWWLQPLVTFGVLISFVIYSTFRAFENAHYYATPLLSPFYSPCLAVACVPGSSDIGQPIGSWYTLSPAFLILFIPLGFRMTCYYYRRSYYRSFWLSPPACAVGEPHKKYTGETRAPLILQNAHRYFFFLGLFLNVILTYDAILAFRNDEYEWGHVSVGTLVLVINATLLWLYSLSCHTCRHTLGGRLKNFSKNPVRYKMWTWVSKLNTKHPMYAWISLLWVAFTDFYVRSVSTGLFTNFYLF</sequence>
<reference evidence="2" key="1">
    <citation type="submission" date="2020-05" db="EMBL/GenBank/DDBJ databases">
        <authorList>
            <person name="Chiriac C."/>
            <person name="Salcher M."/>
            <person name="Ghai R."/>
            <person name="Kavagutti S V."/>
        </authorList>
    </citation>
    <scope>NUCLEOTIDE SEQUENCE</scope>
</reference>
<feature type="transmembrane region" description="Helical" evidence="1">
    <location>
        <begin position="83"/>
        <end position="106"/>
    </location>
</feature>
<dbReference type="AlphaFoldDB" id="A0A6J6F6R0"/>
<evidence type="ECO:0000313" key="2">
    <source>
        <dbReference type="EMBL" id="CAB4580528.1"/>
    </source>
</evidence>
<protein>
    <submittedName>
        <fullName evidence="2">Unannotated protein</fullName>
    </submittedName>
</protein>
<feature type="transmembrane region" description="Helical" evidence="1">
    <location>
        <begin position="23"/>
        <end position="43"/>
    </location>
</feature>
<keyword evidence="1" id="KW-0812">Transmembrane</keyword>
<feature type="transmembrane region" description="Helical" evidence="1">
    <location>
        <begin position="146"/>
        <end position="167"/>
    </location>
</feature>
<feature type="transmembrane region" description="Helical" evidence="1">
    <location>
        <begin position="173"/>
        <end position="193"/>
    </location>
</feature>
<evidence type="ECO:0000256" key="1">
    <source>
        <dbReference type="SAM" id="Phobius"/>
    </source>
</evidence>
<keyword evidence="1" id="KW-1133">Transmembrane helix</keyword>